<name>A0AAE0BDQ5_9CHLO</name>
<keyword evidence="3" id="KW-1185">Reference proteome</keyword>
<dbReference type="EMBL" id="LGRX02035563">
    <property type="protein sequence ID" value="KAK3234074.1"/>
    <property type="molecule type" value="Genomic_DNA"/>
</dbReference>
<comment type="caution">
    <text evidence="2">The sequence shown here is derived from an EMBL/GenBank/DDBJ whole genome shotgun (WGS) entry which is preliminary data.</text>
</comment>
<dbReference type="Proteomes" id="UP001190700">
    <property type="component" value="Unassembled WGS sequence"/>
</dbReference>
<evidence type="ECO:0000313" key="3">
    <source>
        <dbReference type="Proteomes" id="UP001190700"/>
    </source>
</evidence>
<gene>
    <name evidence="2" type="ORF">CYMTET_55665</name>
</gene>
<accession>A0AAE0BDQ5</accession>
<feature type="compositionally biased region" description="Acidic residues" evidence="1">
    <location>
        <begin position="346"/>
        <end position="355"/>
    </location>
</feature>
<feature type="region of interest" description="Disordered" evidence="1">
    <location>
        <begin position="337"/>
        <end position="357"/>
    </location>
</feature>
<evidence type="ECO:0000256" key="1">
    <source>
        <dbReference type="SAM" id="MobiDB-lite"/>
    </source>
</evidence>
<protein>
    <submittedName>
        <fullName evidence="2">Uncharacterized protein</fullName>
    </submittedName>
</protein>
<proteinExistence type="predicted"/>
<sequence length="397" mass="45480">MTLLLSVTGEVVALDITFQERKQIREGNEQLYQGVLTAYTERNIPLKILAVYTKSLRDIQIELAKVGIRYLKQGLGKESAFKAGWSDMCCEDRMVVTRAIPTITGENFKMDDWHFGHRYAQGCHKGAVHFPEFKKEIGRANLRDDEAVKIGVIQRIKTVWKWSSTRIAQTCTSRWFRLRGRGQLQRPEKQDLAATLDLIVEKPQYKYGSLYKDGSQGVPASKSMIASNQKLERQAAMKQDTVLSMVALKGKYLKLGFEDPFPGLPKPPLTGAKVLAGYDRLDHHDPIHMHIEMLKKAGWSETEIEKIFTEDEEWFTDTMPPELKDILSRREQVVEDLDTPNHNGDGEDDEDDGDDFNFTRRELADASAHTRHTLSPRLHNSWDMAPIVKWPWHGCKR</sequence>
<reference evidence="2 3" key="1">
    <citation type="journal article" date="2015" name="Genome Biol. Evol.">
        <title>Comparative Genomics of a Bacterivorous Green Alga Reveals Evolutionary Causalities and Consequences of Phago-Mixotrophic Mode of Nutrition.</title>
        <authorList>
            <person name="Burns J.A."/>
            <person name="Paasch A."/>
            <person name="Narechania A."/>
            <person name="Kim E."/>
        </authorList>
    </citation>
    <scope>NUCLEOTIDE SEQUENCE [LARGE SCALE GENOMIC DNA]</scope>
    <source>
        <strain evidence="2 3">PLY_AMNH</strain>
    </source>
</reference>
<dbReference type="AlphaFoldDB" id="A0AAE0BDQ5"/>
<evidence type="ECO:0000313" key="2">
    <source>
        <dbReference type="EMBL" id="KAK3234074.1"/>
    </source>
</evidence>
<organism evidence="2 3">
    <name type="scientific">Cymbomonas tetramitiformis</name>
    <dbReference type="NCBI Taxonomy" id="36881"/>
    <lineage>
        <taxon>Eukaryota</taxon>
        <taxon>Viridiplantae</taxon>
        <taxon>Chlorophyta</taxon>
        <taxon>Pyramimonadophyceae</taxon>
        <taxon>Pyramimonadales</taxon>
        <taxon>Pyramimonadaceae</taxon>
        <taxon>Cymbomonas</taxon>
    </lineage>
</organism>